<comment type="caution">
    <text evidence="12">The sequence shown here is derived from an EMBL/GenBank/DDBJ whole genome shotgun (WGS) entry which is preliminary data.</text>
</comment>
<evidence type="ECO:0000256" key="8">
    <source>
        <dbReference type="ARBA" id="ARBA00023239"/>
    </source>
</evidence>
<evidence type="ECO:0000256" key="7">
    <source>
        <dbReference type="ARBA" id="ARBA00023209"/>
    </source>
</evidence>
<feature type="transmembrane region" description="Helical" evidence="11">
    <location>
        <begin position="14"/>
        <end position="33"/>
    </location>
</feature>
<dbReference type="Proteomes" id="UP000029226">
    <property type="component" value="Unassembled WGS sequence"/>
</dbReference>
<sequence>MLVWYDWPAIYQPYYNYAIYSLLGATLLVNVYLIRDLVLLNRIPLFNTKKHIIALLYLIGSSLFLALIPDVVEEYKPELLIGIFSIIWVNDSFAYITGKNFGKHKLLERISPKKTIEGFLGGLAMALLAGVALHYYVGVYGLWQWIVLAFIVAFFGTIGDLIQSKIKRQAAVKDSGSIMPGMEVSLIGWTVLYLQHHLLIYFSQYSTMFHKEGTISILIGIAVAGMLTAIATQIDMPNWLSYTLIALGLVFLIIILQFFRNPKRATILDDKTIVSPVDGKVVVIEKVPENEYFKGERLMISVFMSPINVHVTRYPIGGKVSYSKYHPGKYLVAWHPKASEENERTTVVVDHKNGKQVMHRQIAGALAKRIVNYAVENNDVAQGSESGFIKFGSRVDVYLPIDTPVNVELNQKVKGGITVLAQF</sequence>
<feature type="transmembrane region" description="Helical" evidence="11">
    <location>
        <begin position="118"/>
        <end position="136"/>
    </location>
</feature>
<evidence type="ECO:0000313" key="13">
    <source>
        <dbReference type="Proteomes" id="UP000029226"/>
    </source>
</evidence>
<dbReference type="PANTHER" id="PTHR35809:SF1">
    <property type="entry name" value="ARCHAETIDYLSERINE DECARBOXYLASE PROENZYME-RELATED"/>
    <property type="match status" value="1"/>
</dbReference>
<dbReference type="Pfam" id="PF02666">
    <property type="entry name" value="PS_Dcarbxylase"/>
    <property type="match status" value="1"/>
</dbReference>
<dbReference type="InterPro" id="IPR003817">
    <property type="entry name" value="PS_Dcarbxylase"/>
</dbReference>
<keyword evidence="9" id="KW-1208">Phospholipid metabolism</keyword>
<keyword evidence="3" id="KW-0210">Decarboxylase</keyword>
<dbReference type="AlphaFoldDB" id="A0A090QEH4"/>
<feature type="transmembrane region" description="Helical" evidence="11">
    <location>
        <begin position="78"/>
        <end position="97"/>
    </location>
</feature>
<keyword evidence="5 11" id="KW-0472">Membrane</keyword>
<gene>
    <name evidence="12" type="ORF">JCM19314_1680</name>
</gene>
<evidence type="ECO:0000256" key="2">
    <source>
        <dbReference type="ARBA" id="ARBA00022516"/>
    </source>
</evidence>
<keyword evidence="4" id="KW-0443">Lipid metabolism</keyword>
<keyword evidence="6" id="KW-0865">Zymogen</keyword>
<organism evidence="12 13">
    <name type="scientific">Nonlabens ulvanivorans</name>
    <name type="common">Persicivirga ulvanivorans</name>
    <dbReference type="NCBI Taxonomy" id="906888"/>
    <lineage>
        <taxon>Bacteria</taxon>
        <taxon>Pseudomonadati</taxon>
        <taxon>Bacteroidota</taxon>
        <taxon>Flavobacteriia</taxon>
        <taxon>Flavobacteriales</taxon>
        <taxon>Flavobacteriaceae</taxon>
        <taxon>Nonlabens</taxon>
    </lineage>
</organism>
<dbReference type="Pfam" id="PF01148">
    <property type="entry name" value="CTP_transf_1"/>
    <property type="match status" value="1"/>
</dbReference>
<keyword evidence="11" id="KW-1133">Transmembrane helix</keyword>
<keyword evidence="1" id="KW-1003">Cell membrane</keyword>
<feature type="transmembrane region" description="Helical" evidence="11">
    <location>
        <begin position="214"/>
        <end position="232"/>
    </location>
</feature>
<evidence type="ECO:0000256" key="3">
    <source>
        <dbReference type="ARBA" id="ARBA00022793"/>
    </source>
</evidence>
<dbReference type="InterPro" id="IPR033175">
    <property type="entry name" value="PSD-A"/>
</dbReference>
<accession>A0A090QEH4</accession>
<dbReference type="GO" id="GO:0004609">
    <property type="term" value="F:phosphatidylserine decarboxylase activity"/>
    <property type="evidence" value="ECO:0007669"/>
    <property type="project" value="UniProtKB-EC"/>
</dbReference>
<dbReference type="NCBIfam" id="NF003678">
    <property type="entry name" value="PRK05305.1-2"/>
    <property type="match status" value="1"/>
</dbReference>
<evidence type="ECO:0000256" key="5">
    <source>
        <dbReference type="ARBA" id="ARBA00023136"/>
    </source>
</evidence>
<evidence type="ECO:0000256" key="4">
    <source>
        <dbReference type="ARBA" id="ARBA00023098"/>
    </source>
</evidence>
<protein>
    <submittedName>
        <fullName evidence="12">Phosphatidylserine decarboxylase</fullName>
        <ecNumber evidence="12">4.1.1.65</ecNumber>
    </submittedName>
</protein>
<keyword evidence="8 12" id="KW-0456">Lyase</keyword>
<dbReference type="PANTHER" id="PTHR35809">
    <property type="entry name" value="ARCHAETIDYLSERINE DECARBOXYLASE PROENZYME-RELATED"/>
    <property type="match status" value="1"/>
</dbReference>
<keyword evidence="7" id="KW-0594">Phospholipid biosynthesis</keyword>
<name>A0A090QEH4_NONUL</name>
<evidence type="ECO:0000256" key="9">
    <source>
        <dbReference type="ARBA" id="ARBA00023264"/>
    </source>
</evidence>
<evidence type="ECO:0000256" key="11">
    <source>
        <dbReference type="SAM" id="Phobius"/>
    </source>
</evidence>
<feature type="transmembrane region" description="Helical" evidence="11">
    <location>
        <begin position="239"/>
        <end position="259"/>
    </location>
</feature>
<feature type="transmembrane region" description="Helical" evidence="11">
    <location>
        <begin position="142"/>
        <end position="162"/>
    </location>
</feature>
<evidence type="ECO:0000256" key="6">
    <source>
        <dbReference type="ARBA" id="ARBA00023145"/>
    </source>
</evidence>
<dbReference type="GO" id="GO:0008654">
    <property type="term" value="P:phospholipid biosynthetic process"/>
    <property type="evidence" value="ECO:0007669"/>
    <property type="project" value="UniProtKB-KW"/>
</dbReference>
<dbReference type="EMBL" id="BBMM01000006">
    <property type="protein sequence ID" value="GAL00643.1"/>
    <property type="molecule type" value="Genomic_DNA"/>
</dbReference>
<evidence type="ECO:0000256" key="10">
    <source>
        <dbReference type="ARBA" id="ARBA00023317"/>
    </source>
</evidence>
<keyword evidence="11" id="KW-0812">Transmembrane</keyword>
<dbReference type="EC" id="4.1.1.65" evidence="12"/>
<feature type="transmembrane region" description="Helical" evidence="11">
    <location>
        <begin position="183"/>
        <end position="202"/>
    </location>
</feature>
<proteinExistence type="predicted"/>
<keyword evidence="10" id="KW-0670">Pyruvate</keyword>
<reference evidence="12 13" key="1">
    <citation type="journal article" date="2014" name="Genome Announc.">
        <title>Draft Genome Sequences of Marine Flavobacterium Nonlabens Strains NR17, NR24, NR27, NR32, NR33, and Ara13.</title>
        <authorList>
            <person name="Nakanishi M."/>
            <person name="Meirelles P."/>
            <person name="Suzuki R."/>
            <person name="Takatani N."/>
            <person name="Mino S."/>
            <person name="Suda W."/>
            <person name="Oshima K."/>
            <person name="Hattori M."/>
            <person name="Ohkuma M."/>
            <person name="Hosokawa M."/>
            <person name="Miyashita K."/>
            <person name="Thompson F.L."/>
            <person name="Niwa A."/>
            <person name="Sawabe T."/>
            <person name="Sawabe T."/>
        </authorList>
    </citation>
    <scope>NUCLEOTIDE SEQUENCE [LARGE SCALE GENOMIC DNA]</scope>
    <source>
        <strain evidence="13">JCM19314</strain>
    </source>
</reference>
<evidence type="ECO:0000256" key="1">
    <source>
        <dbReference type="ARBA" id="ARBA00022475"/>
    </source>
</evidence>
<keyword evidence="2" id="KW-0444">Lipid biosynthesis</keyword>
<feature type="transmembrane region" description="Helical" evidence="11">
    <location>
        <begin position="54"/>
        <end position="72"/>
    </location>
</feature>
<evidence type="ECO:0000313" key="12">
    <source>
        <dbReference type="EMBL" id="GAL00643.1"/>
    </source>
</evidence>